<evidence type="ECO:0000313" key="7">
    <source>
        <dbReference type="EMBL" id="TPD59344.1"/>
    </source>
</evidence>
<dbReference type="EMBL" id="VFIY01000014">
    <property type="protein sequence ID" value="TPD59344.1"/>
    <property type="molecule type" value="Genomic_DNA"/>
</dbReference>
<accession>A0A501PHB2</accession>
<evidence type="ECO:0000313" key="8">
    <source>
        <dbReference type="Proteomes" id="UP000319148"/>
    </source>
</evidence>
<keyword evidence="8" id="KW-1185">Reference proteome</keyword>
<dbReference type="PANTHER" id="PTHR30349">
    <property type="entry name" value="PHAGE INTEGRASE-RELATED"/>
    <property type="match status" value="1"/>
</dbReference>
<reference evidence="8" key="1">
    <citation type="submission" date="2019-06" db="EMBL/GenBank/DDBJ databases">
        <title>The complete genome of Emcibacter congregatus ZYLT.</title>
        <authorList>
            <person name="Zhao Z."/>
        </authorList>
    </citation>
    <scope>NUCLEOTIDE SEQUENCE [LARGE SCALE GENOMIC DNA]</scope>
    <source>
        <strain evidence="8">MCCC 1A06723</strain>
    </source>
</reference>
<gene>
    <name evidence="7" type="ORF">FIV46_11150</name>
</gene>
<keyword evidence="2 4" id="KW-0238">DNA-binding</keyword>
<dbReference type="AlphaFoldDB" id="A0A501PHB2"/>
<dbReference type="InterPro" id="IPR011010">
    <property type="entry name" value="DNA_brk_join_enz"/>
</dbReference>
<dbReference type="OrthoDB" id="7615137at2"/>
<dbReference type="PROSITE" id="PS51900">
    <property type="entry name" value="CB"/>
    <property type="match status" value="1"/>
</dbReference>
<keyword evidence="1" id="KW-0229">DNA integration</keyword>
<dbReference type="InterPro" id="IPR044068">
    <property type="entry name" value="CB"/>
</dbReference>
<dbReference type="InterPro" id="IPR010998">
    <property type="entry name" value="Integrase_recombinase_N"/>
</dbReference>
<dbReference type="CDD" id="cd00796">
    <property type="entry name" value="INT_Rci_Hp1_C"/>
    <property type="match status" value="1"/>
</dbReference>
<dbReference type="Proteomes" id="UP000319148">
    <property type="component" value="Unassembled WGS sequence"/>
</dbReference>
<dbReference type="RefSeq" id="WP_139941008.1">
    <property type="nucleotide sequence ID" value="NZ_JBHSYP010000006.1"/>
</dbReference>
<organism evidence="7 8">
    <name type="scientific">Emcibacter nanhaiensis</name>
    <dbReference type="NCBI Taxonomy" id="1505037"/>
    <lineage>
        <taxon>Bacteria</taxon>
        <taxon>Pseudomonadati</taxon>
        <taxon>Pseudomonadota</taxon>
        <taxon>Alphaproteobacteria</taxon>
        <taxon>Emcibacterales</taxon>
        <taxon>Emcibacteraceae</taxon>
        <taxon>Emcibacter</taxon>
    </lineage>
</organism>
<proteinExistence type="predicted"/>
<dbReference type="GO" id="GO:0003677">
    <property type="term" value="F:DNA binding"/>
    <property type="evidence" value="ECO:0007669"/>
    <property type="project" value="UniProtKB-UniRule"/>
</dbReference>
<dbReference type="Pfam" id="PF00589">
    <property type="entry name" value="Phage_integrase"/>
    <property type="match status" value="1"/>
</dbReference>
<evidence type="ECO:0000256" key="3">
    <source>
        <dbReference type="ARBA" id="ARBA00023172"/>
    </source>
</evidence>
<dbReference type="PROSITE" id="PS51898">
    <property type="entry name" value="TYR_RECOMBINASE"/>
    <property type="match status" value="1"/>
</dbReference>
<feature type="domain" description="Core-binding (CB)" evidence="6">
    <location>
        <begin position="83"/>
        <end position="161"/>
    </location>
</feature>
<evidence type="ECO:0000256" key="2">
    <source>
        <dbReference type="ARBA" id="ARBA00023125"/>
    </source>
</evidence>
<dbReference type="SUPFAM" id="SSF56349">
    <property type="entry name" value="DNA breaking-rejoining enzymes"/>
    <property type="match status" value="1"/>
</dbReference>
<name>A0A501PHB2_9PROT</name>
<dbReference type="PANTHER" id="PTHR30349:SF94">
    <property type="entry name" value="INTEGRASE_RECOMBINASE HI_1414-RELATED"/>
    <property type="match status" value="1"/>
</dbReference>
<dbReference type="Gene3D" id="1.10.150.130">
    <property type="match status" value="1"/>
</dbReference>
<dbReference type="InterPro" id="IPR002104">
    <property type="entry name" value="Integrase_catalytic"/>
</dbReference>
<dbReference type="InterPro" id="IPR013762">
    <property type="entry name" value="Integrase-like_cat_sf"/>
</dbReference>
<dbReference type="InterPro" id="IPR050090">
    <property type="entry name" value="Tyrosine_recombinase_XerCD"/>
</dbReference>
<evidence type="ECO:0000256" key="1">
    <source>
        <dbReference type="ARBA" id="ARBA00022908"/>
    </source>
</evidence>
<comment type="caution">
    <text evidence="7">The sequence shown here is derived from an EMBL/GenBank/DDBJ whole genome shotgun (WGS) entry which is preliminary data.</text>
</comment>
<sequence length="355" mass="41251">MKLFHFSLIFDLIRKKCAKSAQKVRKDRGEKMASIRKHGKKWQADIRLKGLRRTKLFKTKMEAQQWAIKQEEFVHPGLHGVNWTFRDAMQRYAKEESVKKRGARWETIRLNKLCRHPIADLTLLDLTPEDFKKWIKDQTDLAPGSILRELQVMSGVLECAINDWNWAVDNPIKRVRKPSKPQPRDRRISDAEIASILKILEFENEGPAKSLRQEIAVAFLLAIETAMRQGELWGLEWERVDLQKQYLRLPMTKNGFRRDVPLSKRAVELFGYLGPRKSGKVFSVKQKSAGTIFRRSVKLAEIENLTFHDTRHEAISRLARKLDVLDLARMVGHRDPRSLMIYYNASASEIAGRLG</sequence>
<dbReference type="Gene3D" id="1.10.443.10">
    <property type="entry name" value="Intergrase catalytic core"/>
    <property type="match status" value="1"/>
</dbReference>
<evidence type="ECO:0000259" key="5">
    <source>
        <dbReference type="PROSITE" id="PS51898"/>
    </source>
</evidence>
<dbReference type="GO" id="GO:0006310">
    <property type="term" value="P:DNA recombination"/>
    <property type="evidence" value="ECO:0007669"/>
    <property type="project" value="UniProtKB-KW"/>
</dbReference>
<feature type="domain" description="Tyr recombinase" evidence="5">
    <location>
        <begin position="183"/>
        <end position="355"/>
    </location>
</feature>
<protein>
    <submittedName>
        <fullName evidence="7">Site-specific integrase</fullName>
    </submittedName>
</protein>
<evidence type="ECO:0000259" key="6">
    <source>
        <dbReference type="PROSITE" id="PS51900"/>
    </source>
</evidence>
<keyword evidence="3" id="KW-0233">DNA recombination</keyword>
<evidence type="ECO:0000256" key="4">
    <source>
        <dbReference type="PROSITE-ProRule" id="PRU01248"/>
    </source>
</evidence>
<dbReference type="GO" id="GO:0015074">
    <property type="term" value="P:DNA integration"/>
    <property type="evidence" value="ECO:0007669"/>
    <property type="project" value="UniProtKB-KW"/>
</dbReference>